<proteinExistence type="predicted"/>
<dbReference type="AlphaFoldDB" id="A0A367IWM4"/>
<dbReference type="EMBL" id="PJQL01003152">
    <property type="protein sequence ID" value="RCH82100.1"/>
    <property type="molecule type" value="Genomic_DNA"/>
</dbReference>
<comment type="caution">
    <text evidence="1">The sequence shown here is derived from an EMBL/GenBank/DDBJ whole genome shotgun (WGS) entry which is preliminary data.</text>
</comment>
<dbReference type="InterPro" id="IPR021036">
    <property type="entry name" value="Ribosomal_mS45"/>
</dbReference>
<accession>A0A367IWM4</accession>
<protein>
    <recommendedName>
        <fullName evidence="3">37S ribosomal protein S35, mitochondrial</fullName>
    </recommendedName>
</protein>
<evidence type="ECO:0000313" key="2">
    <source>
        <dbReference type="Proteomes" id="UP000252139"/>
    </source>
</evidence>
<evidence type="ECO:0000313" key="1">
    <source>
        <dbReference type="EMBL" id="RCH82100.1"/>
    </source>
</evidence>
<dbReference type="GO" id="GO:0032543">
    <property type="term" value="P:mitochondrial translation"/>
    <property type="evidence" value="ECO:0007669"/>
    <property type="project" value="TreeGrafter"/>
</dbReference>
<dbReference type="STRING" id="86630.A0A367IWM4"/>
<reference evidence="1 2" key="1">
    <citation type="journal article" date="2018" name="G3 (Bethesda)">
        <title>Phylogenetic and Phylogenomic Definition of Rhizopus Species.</title>
        <authorList>
            <person name="Gryganskyi A.P."/>
            <person name="Golan J."/>
            <person name="Dolatabadi S."/>
            <person name="Mondo S."/>
            <person name="Robb S."/>
            <person name="Idnurm A."/>
            <person name="Muszewska A."/>
            <person name="Steczkiewicz K."/>
            <person name="Masonjones S."/>
            <person name="Liao H.L."/>
            <person name="Gajdeczka M.T."/>
            <person name="Anike F."/>
            <person name="Vuek A."/>
            <person name="Anishchenko I.M."/>
            <person name="Voigt K."/>
            <person name="de Hoog G.S."/>
            <person name="Smith M.E."/>
            <person name="Heitman J."/>
            <person name="Vilgalys R."/>
            <person name="Stajich J.E."/>
        </authorList>
    </citation>
    <scope>NUCLEOTIDE SEQUENCE [LARGE SCALE GENOMIC DNA]</scope>
    <source>
        <strain evidence="1 2">CBS 357.93</strain>
    </source>
</reference>
<dbReference type="PANTHER" id="PTHR28158">
    <property type="entry name" value="37S RIBOSOMAL PROTEIN S35, MITOCHONDRIAL"/>
    <property type="match status" value="1"/>
</dbReference>
<dbReference type="GO" id="GO:0005763">
    <property type="term" value="C:mitochondrial small ribosomal subunit"/>
    <property type="evidence" value="ECO:0007669"/>
    <property type="project" value="TreeGrafter"/>
</dbReference>
<dbReference type="PANTHER" id="PTHR28158:SF1">
    <property type="entry name" value="SMALL RIBOSOMAL SUBUNIT PROTEIN MS45"/>
    <property type="match status" value="1"/>
</dbReference>
<name>A0A367IWM4_RHIAZ</name>
<dbReference type="OrthoDB" id="10052321at2759"/>
<gene>
    <name evidence="1" type="ORF">CU097_004229</name>
</gene>
<organism evidence="1 2">
    <name type="scientific">Rhizopus azygosporus</name>
    <name type="common">Rhizopus microsporus var. azygosporus</name>
    <dbReference type="NCBI Taxonomy" id="86630"/>
    <lineage>
        <taxon>Eukaryota</taxon>
        <taxon>Fungi</taxon>
        <taxon>Fungi incertae sedis</taxon>
        <taxon>Mucoromycota</taxon>
        <taxon>Mucoromycotina</taxon>
        <taxon>Mucoromycetes</taxon>
        <taxon>Mucorales</taxon>
        <taxon>Mucorineae</taxon>
        <taxon>Rhizopodaceae</taxon>
        <taxon>Rhizopus</taxon>
    </lineage>
</organism>
<dbReference type="GO" id="GO:0003735">
    <property type="term" value="F:structural constituent of ribosome"/>
    <property type="evidence" value="ECO:0007669"/>
    <property type="project" value="TreeGrafter"/>
</dbReference>
<sequence length="267" mass="30486">MQAARVCFSPFLKNNIILTTASKSNLCCSQRFISFSARLNEEEGSKTPEVETIESTEEVEPVKMSRRRRRFHEWMKEVGYKFSRPSEGTTNYLATTPFPNNPLFQPRPPLADATKQEIYDQYVSDPQTWSVRKLATKYNISLKRVEAILKLKQVEKDLEMNGIPLQRKFAKGMEQLMGVDNRTELLKEPLVDVFPNVGKPKFKSLKEDAHFGPEDAAKVLNRIPFKDLENRMIELGQADFSLPKSTTSTSNESTKPTKKFVIVDTSA</sequence>
<evidence type="ECO:0008006" key="3">
    <source>
        <dbReference type="Google" id="ProtNLM"/>
    </source>
</evidence>
<dbReference type="Pfam" id="PF12298">
    <property type="entry name" value="Bot1p"/>
    <property type="match status" value="1"/>
</dbReference>
<keyword evidence="2" id="KW-1185">Reference proteome</keyword>
<dbReference type="Proteomes" id="UP000252139">
    <property type="component" value="Unassembled WGS sequence"/>
</dbReference>